<evidence type="ECO:0000313" key="1">
    <source>
        <dbReference type="Proteomes" id="UP000095282"/>
    </source>
</evidence>
<protein>
    <submittedName>
        <fullName evidence="2">C2 domain-containing protein</fullName>
    </submittedName>
</protein>
<dbReference type="WBParaSite" id="Csp11.Scaffold630.g20272.t1">
    <property type="protein sequence ID" value="Csp11.Scaffold630.g20272.t1"/>
    <property type="gene ID" value="Csp11.Scaffold630.g20272"/>
</dbReference>
<dbReference type="AlphaFoldDB" id="A0A1I7UXB6"/>
<dbReference type="eggNOG" id="KOG1327">
    <property type="taxonomic scope" value="Eukaryota"/>
</dbReference>
<reference evidence="2" key="1">
    <citation type="submission" date="2016-11" db="UniProtKB">
        <authorList>
            <consortium name="WormBaseParasite"/>
        </authorList>
    </citation>
    <scope>IDENTIFICATION</scope>
</reference>
<accession>A0A1I7UXB6</accession>
<keyword evidence="1" id="KW-1185">Reference proteome</keyword>
<name>A0A1I7UXB6_9PELO</name>
<proteinExistence type="predicted"/>
<organism evidence="1 2">
    <name type="scientific">Caenorhabditis tropicalis</name>
    <dbReference type="NCBI Taxonomy" id="1561998"/>
    <lineage>
        <taxon>Eukaryota</taxon>
        <taxon>Metazoa</taxon>
        <taxon>Ecdysozoa</taxon>
        <taxon>Nematoda</taxon>
        <taxon>Chromadorea</taxon>
        <taxon>Rhabditida</taxon>
        <taxon>Rhabditina</taxon>
        <taxon>Rhabditomorpha</taxon>
        <taxon>Rhabditoidea</taxon>
        <taxon>Rhabditidae</taxon>
        <taxon>Peloderinae</taxon>
        <taxon>Caenorhabditis</taxon>
    </lineage>
</organism>
<evidence type="ECO:0000313" key="2">
    <source>
        <dbReference type="WBParaSite" id="Csp11.Scaffold630.g20272.t1"/>
    </source>
</evidence>
<sequence>MLLVSPDKMAAYGVDITFAIRNARFYPSADGVCIRIFSLDKEMEIIEQVAETETIHGQNDSYFNEKLSLNFRFEKLQRFRAIIYVLNASTKAVMGSMGSADFDLSMMFACGGRLSLPISSPLSTITLEITGKVPDYYSQFLRLRFSGSHIHSPDGLPLQLYFILSIPAEDRTNGIHSVSHYSF</sequence>
<dbReference type="Proteomes" id="UP000095282">
    <property type="component" value="Unplaced"/>
</dbReference>
<dbReference type="STRING" id="1561998.A0A1I7UXB6"/>